<comment type="caution">
    <text evidence="1">The sequence shown here is derived from an EMBL/GenBank/DDBJ whole genome shotgun (WGS) entry which is preliminary data.</text>
</comment>
<reference evidence="1 2" key="1">
    <citation type="submission" date="2019-07" db="EMBL/GenBank/DDBJ databases">
        <title>Ln-dependent methylotrophs.</title>
        <authorList>
            <person name="Tani A."/>
        </authorList>
    </citation>
    <scope>NUCLEOTIDE SEQUENCE [LARGE SCALE GENOMIC DNA]</scope>
    <source>
        <strain evidence="1 2">SM89A</strain>
    </source>
</reference>
<accession>A0A549SD34</accession>
<proteinExistence type="predicted"/>
<evidence type="ECO:0000313" key="1">
    <source>
        <dbReference type="EMBL" id="TRL24676.1"/>
    </source>
</evidence>
<dbReference type="Proteomes" id="UP000316781">
    <property type="component" value="Unassembled WGS sequence"/>
</dbReference>
<evidence type="ECO:0000313" key="2">
    <source>
        <dbReference type="Proteomes" id="UP000316781"/>
    </source>
</evidence>
<dbReference type="RefSeq" id="WP_142864573.1">
    <property type="nucleotide sequence ID" value="NZ_VJMF01000107.1"/>
</dbReference>
<protein>
    <submittedName>
        <fullName evidence="1">Uncharacterized protein</fullName>
    </submittedName>
</protein>
<organism evidence="1 2">
    <name type="scientific">Methylosinus sporium</name>
    <dbReference type="NCBI Taxonomy" id="428"/>
    <lineage>
        <taxon>Bacteria</taxon>
        <taxon>Pseudomonadati</taxon>
        <taxon>Pseudomonadota</taxon>
        <taxon>Alphaproteobacteria</taxon>
        <taxon>Hyphomicrobiales</taxon>
        <taxon>Methylocystaceae</taxon>
        <taxon>Methylosinus</taxon>
    </lineage>
</organism>
<sequence>MNKTSHLLSATAGVVIGAIVFGAAPAKAQLAVIDATSIAVQQALQKLQDQANNFLNTITGQLGLNGPLASLLGSNSYGDVTTLLRQGFTQNANYSKAQVSAQRQIADASNAAMARFERDKRNAVIRDEHVVSPLHCAHLDNGQTITVGAGQSWKVATAIQTVADQRGEAAKGTPSYYGAAQAVEAINMLHYSRYCSADEAAAGLCSASQRENADQRASSLFGTGTYDGQDGVNSANDYVTNLIQPIVPTAQRGAQMTSLIAKEASVRRRQYESRVSLARSVLNEVLAAQSPSIPLNAAQKQQMQNEGLTAVDTGSWVQALQLDVHRRYSDVNWAAQLQSMTPAAVEREIANELAVTNYLLLENYRMAMKNASVNATTLAAVAERDLQTLKPAVELPTPNLSN</sequence>
<dbReference type="AlphaFoldDB" id="A0A549SD34"/>
<name>A0A549SD34_METSR</name>
<gene>
    <name evidence="1" type="ORF">FM996_20450</name>
</gene>
<dbReference type="EMBL" id="VJMF01000107">
    <property type="protein sequence ID" value="TRL24676.1"/>
    <property type="molecule type" value="Genomic_DNA"/>
</dbReference>